<dbReference type="InParanoid" id="V4SQP1"/>
<evidence type="ECO:0000313" key="1">
    <source>
        <dbReference type="EMBL" id="ESR41220.1"/>
    </source>
</evidence>
<keyword evidence="2" id="KW-1185">Reference proteome</keyword>
<organism evidence="1 2">
    <name type="scientific">Citrus clementina</name>
    <name type="common">Clementine</name>
    <name type="synonym">Citrus deliciosa x Citrus sinensis</name>
    <dbReference type="NCBI Taxonomy" id="85681"/>
    <lineage>
        <taxon>Eukaryota</taxon>
        <taxon>Viridiplantae</taxon>
        <taxon>Streptophyta</taxon>
        <taxon>Embryophyta</taxon>
        <taxon>Tracheophyta</taxon>
        <taxon>Spermatophyta</taxon>
        <taxon>Magnoliopsida</taxon>
        <taxon>eudicotyledons</taxon>
        <taxon>Gunneridae</taxon>
        <taxon>Pentapetalae</taxon>
        <taxon>rosids</taxon>
        <taxon>malvids</taxon>
        <taxon>Sapindales</taxon>
        <taxon>Rutaceae</taxon>
        <taxon>Aurantioideae</taxon>
        <taxon>Citrus</taxon>
    </lineage>
</organism>
<proteinExistence type="predicted"/>
<gene>
    <name evidence="1" type="ORF">CICLE_v10026884mg</name>
</gene>
<dbReference type="Gramene" id="ESR41220">
    <property type="protein sequence ID" value="ESR41220"/>
    <property type="gene ID" value="CICLE_v10026884mg"/>
</dbReference>
<sequence>MLDPIERGQLEEDSLLPSGYSFFSLSLLQGLLQMSEVFGRTVTVIAPASTGSDYKSANALSLERTTQIGVIYA</sequence>
<dbReference type="KEGG" id="cic:CICLE_v10026884mg"/>
<name>V4SQP1_CITCL</name>
<accession>V4SQP1</accession>
<dbReference type="EMBL" id="KI536925">
    <property type="protein sequence ID" value="ESR41220.1"/>
    <property type="molecule type" value="Genomic_DNA"/>
</dbReference>
<evidence type="ECO:0000313" key="2">
    <source>
        <dbReference type="Proteomes" id="UP000030687"/>
    </source>
</evidence>
<reference evidence="1 2" key="1">
    <citation type="submission" date="2013-10" db="EMBL/GenBank/DDBJ databases">
        <authorList>
            <consortium name="International Citrus Genome Consortium"/>
            <person name="Jenkins J."/>
            <person name="Schmutz J."/>
            <person name="Prochnik S."/>
            <person name="Rokhsar D."/>
            <person name="Gmitter F."/>
            <person name="Ollitrault P."/>
            <person name="Machado M."/>
            <person name="Talon M."/>
            <person name="Wincker P."/>
            <person name="Jaillon O."/>
            <person name="Morgante M."/>
        </authorList>
    </citation>
    <scope>NUCLEOTIDE SEQUENCE</scope>
    <source>
        <strain evidence="2">cv. Clemenules</strain>
    </source>
</reference>
<dbReference type="AlphaFoldDB" id="V4SQP1"/>
<dbReference type="Proteomes" id="UP000030687">
    <property type="component" value="Unassembled WGS sequence"/>
</dbReference>
<protein>
    <submittedName>
        <fullName evidence="1">Uncharacterized protein</fullName>
    </submittedName>
</protein>